<dbReference type="InterPro" id="IPR036533">
    <property type="entry name" value="BAG_dom_sf"/>
</dbReference>
<evidence type="ECO:0000256" key="1">
    <source>
        <dbReference type="SAM" id="MobiDB-lite"/>
    </source>
</evidence>
<name>A0A5N5QMH4_9AGAM</name>
<keyword evidence="3" id="KW-1185">Reference proteome</keyword>
<sequence>MSTYGYAAAPGYQSPYLASRQMLTPPLAYSYLPHNPTPEELEAYNQGRGRTTHKDEMNLRRHPRAHGGSSSTRSKSRHDRSLRRDEYEPRPFLDVQATPAYHRRSASRGQASAQSSRSKSRSRAAPSLTHSSSSDDELDERPVSGPTTPYSVNVALWRDDLHDSSSDASIPPPPIIPPHIIAEYEHAQPSRRRYEPTGLANSTDYSSLPLVVPTLVTPTQDDYPSVSAAELDRIRDEIADIDYELNNRILEFTFPTTLDLTPQAPNEKPAPLPPTQRNKGLLMHRDYLEKVLLRLDDIQSYRDLGVRATRKKVVEKVHDQFQQLSRMEKMVRDNIHYREWKKTPRIHVTAPLPSS</sequence>
<feature type="compositionally biased region" description="Basic and acidic residues" evidence="1">
    <location>
        <begin position="82"/>
        <end position="91"/>
    </location>
</feature>
<reference evidence="2 3" key="1">
    <citation type="journal article" date="2019" name="Fungal Biol. Biotechnol.">
        <title>Draft genome sequence of fastidious pathogen Ceratobasidium theobromae, which causes vascular-streak dieback in Theobroma cacao.</title>
        <authorList>
            <person name="Ali S.S."/>
            <person name="Asman A."/>
            <person name="Shao J."/>
            <person name="Firmansyah A.P."/>
            <person name="Susilo A.W."/>
            <person name="Rosmana A."/>
            <person name="McMahon P."/>
            <person name="Junaid M."/>
            <person name="Guest D."/>
            <person name="Kheng T.Y."/>
            <person name="Meinhardt L.W."/>
            <person name="Bailey B.A."/>
        </authorList>
    </citation>
    <scope>NUCLEOTIDE SEQUENCE [LARGE SCALE GENOMIC DNA]</scope>
    <source>
        <strain evidence="2 3">CT2</strain>
    </source>
</reference>
<organism evidence="2 3">
    <name type="scientific">Ceratobasidium theobromae</name>
    <dbReference type="NCBI Taxonomy" id="1582974"/>
    <lineage>
        <taxon>Eukaryota</taxon>
        <taxon>Fungi</taxon>
        <taxon>Dikarya</taxon>
        <taxon>Basidiomycota</taxon>
        <taxon>Agaricomycotina</taxon>
        <taxon>Agaricomycetes</taxon>
        <taxon>Cantharellales</taxon>
        <taxon>Ceratobasidiaceae</taxon>
        <taxon>Ceratobasidium</taxon>
    </lineage>
</organism>
<dbReference type="OrthoDB" id="333905at2759"/>
<evidence type="ECO:0000313" key="2">
    <source>
        <dbReference type="EMBL" id="KAB5592763.1"/>
    </source>
</evidence>
<dbReference type="Proteomes" id="UP000383932">
    <property type="component" value="Unassembled WGS sequence"/>
</dbReference>
<dbReference type="AlphaFoldDB" id="A0A5N5QMH4"/>
<gene>
    <name evidence="2" type="ORF">CTheo_3831</name>
</gene>
<feature type="compositionally biased region" description="Low complexity" evidence="1">
    <location>
        <begin position="107"/>
        <end position="127"/>
    </location>
</feature>
<dbReference type="GO" id="GO:0051087">
    <property type="term" value="F:protein-folding chaperone binding"/>
    <property type="evidence" value="ECO:0007669"/>
    <property type="project" value="InterPro"/>
</dbReference>
<evidence type="ECO:0008006" key="4">
    <source>
        <dbReference type="Google" id="ProtNLM"/>
    </source>
</evidence>
<dbReference type="EMBL" id="SSOP01000055">
    <property type="protein sequence ID" value="KAB5592763.1"/>
    <property type="molecule type" value="Genomic_DNA"/>
</dbReference>
<evidence type="ECO:0000313" key="3">
    <source>
        <dbReference type="Proteomes" id="UP000383932"/>
    </source>
</evidence>
<accession>A0A5N5QMH4</accession>
<dbReference type="SUPFAM" id="SSF63491">
    <property type="entry name" value="BAG domain"/>
    <property type="match status" value="1"/>
</dbReference>
<feature type="region of interest" description="Disordered" evidence="1">
    <location>
        <begin position="27"/>
        <end position="150"/>
    </location>
</feature>
<protein>
    <recommendedName>
        <fullName evidence="4">BAG domain-containing protein</fullName>
    </recommendedName>
</protein>
<proteinExistence type="predicted"/>
<dbReference type="Gene3D" id="1.20.58.120">
    <property type="entry name" value="BAG domain"/>
    <property type="match status" value="1"/>
</dbReference>
<comment type="caution">
    <text evidence="2">The sequence shown here is derived from an EMBL/GenBank/DDBJ whole genome shotgun (WGS) entry which is preliminary data.</text>
</comment>